<dbReference type="InterPro" id="IPR002048">
    <property type="entry name" value="EF_hand_dom"/>
</dbReference>
<evidence type="ECO:0000259" key="4">
    <source>
        <dbReference type="PROSITE" id="PS50222"/>
    </source>
</evidence>
<proteinExistence type="predicted"/>
<dbReference type="InterPro" id="IPR050145">
    <property type="entry name" value="Centrin_CML-like"/>
</dbReference>
<evidence type="ECO:0000256" key="3">
    <source>
        <dbReference type="SAM" id="MobiDB-lite"/>
    </source>
</evidence>
<dbReference type="PROSITE" id="PS00018">
    <property type="entry name" value="EF_HAND_1"/>
    <property type="match status" value="1"/>
</dbReference>
<dbReference type="Gene3D" id="1.10.238.10">
    <property type="entry name" value="EF-hand"/>
    <property type="match status" value="2"/>
</dbReference>
<name>A0A9P5CBT6_9HYPO</name>
<keyword evidence="2" id="KW-0106">Calcium</keyword>
<keyword evidence="5" id="KW-0131">Cell cycle</keyword>
<gene>
    <name evidence="5" type="ORF">CFAM422_008042</name>
</gene>
<dbReference type="GO" id="GO:0051301">
    <property type="term" value="P:cell division"/>
    <property type="evidence" value="ECO:0007669"/>
    <property type="project" value="UniProtKB-KW"/>
</dbReference>
<keyword evidence="6" id="KW-1185">Reference proteome</keyword>
<dbReference type="AlphaFoldDB" id="A0A9P5CBT6"/>
<dbReference type="EMBL" id="QLNT01000014">
    <property type="protein sequence ID" value="KAF3068067.1"/>
    <property type="molecule type" value="Genomic_DNA"/>
</dbReference>
<dbReference type="PROSITE" id="PS50222">
    <property type="entry name" value="EF_HAND_2"/>
    <property type="match status" value="3"/>
</dbReference>
<dbReference type="PANTHER" id="PTHR23050">
    <property type="entry name" value="CALCIUM BINDING PROTEIN"/>
    <property type="match status" value="1"/>
</dbReference>
<protein>
    <submittedName>
        <fullName evidence="5">Cell division control protein 31</fullName>
    </submittedName>
</protein>
<dbReference type="InterPro" id="IPR011992">
    <property type="entry name" value="EF-hand-dom_pair"/>
</dbReference>
<feature type="non-terminal residue" evidence="5">
    <location>
        <position position="268"/>
    </location>
</feature>
<feature type="domain" description="EF-hand" evidence="4">
    <location>
        <begin position="235"/>
        <end position="268"/>
    </location>
</feature>
<dbReference type="SMART" id="SM00054">
    <property type="entry name" value="EFh"/>
    <property type="match status" value="3"/>
</dbReference>
<keyword evidence="1" id="KW-0677">Repeat</keyword>
<dbReference type="InterPro" id="IPR018247">
    <property type="entry name" value="EF_Hand_1_Ca_BS"/>
</dbReference>
<evidence type="ECO:0000313" key="6">
    <source>
        <dbReference type="Proteomes" id="UP000801864"/>
    </source>
</evidence>
<dbReference type="CDD" id="cd00051">
    <property type="entry name" value="EFh"/>
    <property type="match status" value="1"/>
</dbReference>
<feature type="region of interest" description="Disordered" evidence="3">
    <location>
        <begin position="72"/>
        <end position="105"/>
    </location>
</feature>
<dbReference type="SUPFAM" id="SSF47473">
    <property type="entry name" value="EF-hand"/>
    <property type="match status" value="1"/>
</dbReference>
<feature type="domain" description="EF-hand" evidence="4">
    <location>
        <begin position="197"/>
        <end position="232"/>
    </location>
</feature>
<dbReference type="GO" id="GO:0005509">
    <property type="term" value="F:calcium ion binding"/>
    <property type="evidence" value="ECO:0007669"/>
    <property type="project" value="InterPro"/>
</dbReference>
<comment type="caution">
    <text evidence="5">The sequence shown here is derived from an EMBL/GenBank/DDBJ whole genome shotgun (WGS) entry which is preliminary data.</text>
</comment>
<dbReference type="FunFam" id="1.10.238.10:FF:000001">
    <property type="entry name" value="Calmodulin 1"/>
    <property type="match status" value="1"/>
</dbReference>
<sequence length="268" mass="30961">PHFPVLLTPLFKGWTFPPPCAAFWFPCWQYKLLRKKKKAQSSLDTQLALTHSRSLTCFTIYNPDYLPGMNSHTPRPFPGRSIAGGSNQHAQPRNPPAPQVSSNEDYGTIADEDREHIDEVFDLMDMKKKGWLNSYEFKHSLAALGFDMPKPEYCRELENYGTVPPDWRDPHSCPVNRLLIYPDQFRLCAAKLIARRDPREEAIKVFNMFDYDQDGIISVEDMRHLAQDIKEERTMTDEEIQTMIEHLDHDGKGGVNLEEFIQMMEEAG</sequence>
<accession>A0A9P5CBT6</accession>
<dbReference type="Proteomes" id="UP000801864">
    <property type="component" value="Unassembled WGS sequence"/>
</dbReference>
<evidence type="ECO:0000256" key="1">
    <source>
        <dbReference type="ARBA" id="ARBA00022737"/>
    </source>
</evidence>
<keyword evidence="5" id="KW-0132">Cell division</keyword>
<organism evidence="5 6">
    <name type="scientific">Trichoderma lentiforme</name>
    <dbReference type="NCBI Taxonomy" id="1567552"/>
    <lineage>
        <taxon>Eukaryota</taxon>
        <taxon>Fungi</taxon>
        <taxon>Dikarya</taxon>
        <taxon>Ascomycota</taxon>
        <taxon>Pezizomycotina</taxon>
        <taxon>Sordariomycetes</taxon>
        <taxon>Hypocreomycetidae</taxon>
        <taxon>Hypocreales</taxon>
        <taxon>Hypocreaceae</taxon>
        <taxon>Trichoderma</taxon>
    </lineage>
</organism>
<reference evidence="5 6" key="1">
    <citation type="submission" date="2018-06" db="EMBL/GenBank/DDBJ databases">
        <title>Genome analysis of cellulolytic fungus Trichoderma lentiforme CFAM-422.</title>
        <authorList>
            <person name="Steindorff A.S."/>
            <person name="Formighieri E.F."/>
            <person name="Midorikawa G.E.O."/>
            <person name="Tamietti M.S."/>
            <person name="Ramos E.Z."/>
            <person name="Silva A.S."/>
            <person name="Bon E.P.S."/>
            <person name="Mendes T.D."/>
            <person name="Damaso M.C.T."/>
            <person name="Favaro L.C.L."/>
        </authorList>
    </citation>
    <scope>NUCLEOTIDE SEQUENCE [LARGE SCALE GENOMIC DNA]</scope>
    <source>
        <strain evidence="5 6">CFAM-422</strain>
    </source>
</reference>
<feature type="domain" description="EF-hand" evidence="4">
    <location>
        <begin position="112"/>
        <end position="147"/>
    </location>
</feature>
<evidence type="ECO:0000313" key="5">
    <source>
        <dbReference type="EMBL" id="KAF3068067.1"/>
    </source>
</evidence>
<dbReference type="Pfam" id="PF13499">
    <property type="entry name" value="EF-hand_7"/>
    <property type="match status" value="1"/>
</dbReference>
<evidence type="ECO:0000256" key="2">
    <source>
        <dbReference type="ARBA" id="ARBA00022837"/>
    </source>
</evidence>